<feature type="compositionally biased region" description="Polar residues" evidence="2">
    <location>
        <begin position="351"/>
        <end position="360"/>
    </location>
</feature>
<accession>A0A4Y3KGD0</accession>
<dbReference type="InterPro" id="IPR021522">
    <property type="entry name" value="MctB"/>
</dbReference>
<dbReference type="GO" id="GO:0055070">
    <property type="term" value="P:copper ion homeostasis"/>
    <property type="evidence" value="ECO:0007669"/>
    <property type="project" value="InterPro"/>
</dbReference>
<organism evidence="3 4">
    <name type="scientific">Cellulomonas gelida</name>
    <dbReference type="NCBI Taxonomy" id="1712"/>
    <lineage>
        <taxon>Bacteria</taxon>
        <taxon>Bacillati</taxon>
        <taxon>Actinomycetota</taxon>
        <taxon>Actinomycetes</taxon>
        <taxon>Micrococcales</taxon>
        <taxon>Cellulomonadaceae</taxon>
        <taxon>Cellulomonas</taxon>
    </lineage>
</organism>
<dbReference type="GO" id="GO:0016020">
    <property type="term" value="C:membrane"/>
    <property type="evidence" value="ECO:0007669"/>
    <property type="project" value="InterPro"/>
</dbReference>
<evidence type="ECO:0000313" key="4">
    <source>
        <dbReference type="Proteomes" id="UP000320461"/>
    </source>
</evidence>
<evidence type="ECO:0000256" key="1">
    <source>
        <dbReference type="SAM" id="Coils"/>
    </source>
</evidence>
<dbReference type="AlphaFoldDB" id="A0A4Y3KGD0"/>
<sequence length="360" mass="35965">MIDFRYHLVSLISVFLALAVGIALGAGPLKETIGDTLTGQVDQLRTEKDELRTQLDVTSGDLADAQEFVDASGPALLSGALADRRVAVIALGDVPEGERTAIDDRLSQAGATVTAHAALTDAWYDPDLRSFRNALVGLLLENLDPAPADDATLDEQLAQALVQGLTGADPASPDTLTADAANVLAILSQGDNPMITLADPVVTGADAVVVLGVPTAPAVDGAATPTPGVDAESDADVLAAQVAVLSAAQDLSEGAVLADGQRGNGSLVDAVLGDETLAAALTTVSGADVVTGQVSTPLALAARIAGTNGHYGFGDDETAVPPVVVLAPVDRTPVVSSESQAPDGSGDASGEATTDPGSGG</sequence>
<reference evidence="3 4" key="1">
    <citation type="submission" date="2019-06" db="EMBL/GenBank/DDBJ databases">
        <title>Whole genome shotgun sequence of Cellulomonas gelida NBRC 3748.</title>
        <authorList>
            <person name="Hosoyama A."/>
            <person name="Uohara A."/>
            <person name="Ohji S."/>
            <person name="Ichikawa N."/>
        </authorList>
    </citation>
    <scope>NUCLEOTIDE SEQUENCE [LARGE SCALE GENOMIC DNA]</scope>
    <source>
        <strain evidence="3 4">NBRC 3748</strain>
    </source>
</reference>
<dbReference type="RefSeq" id="WP_141368509.1">
    <property type="nucleotide sequence ID" value="NZ_BJLQ01000002.1"/>
</dbReference>
<dbReference type="Proteomes" id="UP000320461">
    <property type="component" value="Unassembled WGS sequence"/>
</dbReference>
<evidence type="ECO:0008006" key="5">
    <source>
        <dbReference type="Google" id="ProtNLM"/>
    </source>
</evidence>
<gene>
    <name evidence="3" type="ORF">CGE01nite_02830</name>
</gene>
<dbReference type="Pfam" id="PF11382">
    <property type="entry name" value="MctB"/>
    <property type="match status" value="1"/>
</dbReference>
<dbReference type="EMBL" id="BJLQ01000002">
    <property type="protein sequence ID" value="GEA83032.1"/>
    <property type="molecule type" value="Genomic_DNA"/>
</dbReference>
<name>A0A4Y3KGD0_9CELL</name>
<comment type="caution">
    <text evidence="3">The sequence shown here is derived from an EMBL/GenBank/DDBJ whole genome shotgun (WGS) entry which is preliminary data.</text>
</comment>
<proteinExistence type="predicted"/>
<protein>
    <recommendedName>
        <fullName evidence="5">Copper transporter MctB</fullName>
    </recommendedName>
</protein>
<dbReference type="OrthoDB" id="4350157at2"/>
<evidence type="ECO:0000256" key="2">
    <source>
        <dbReference type="SAM" id="MobiDB-lite"/>
    </source>
</evidence>
<keyword evidence="1" id="KW-0175">Coiled coil</keyword>
<feature type="coiled-coil region" evidence="1">
    <location>
        <begin position="34"/>
        <end position="61"/>
    </location>
</feature>
<feature type="region of interest" description="Disordered" evidence="2">
    <location>
        <begin position="331"/>
        <end position="360"/>
    </location>
</feature>
<keyword evidence="4" id="KW-1185">Reference proteome</keyword>
<evidence type="ECO:0000313" key="3">
    <source>
        <dbReference type="EMBL" id="GEA83032.1"/>
    </source>
</evidence>